<comment type="function">
    <text evidence="2">Catalyzes the hydrolysis of UDP-3-O-myristoyl-N-acetylglucosamine to form UDP-3-O-myristoylglucosamine and acetate, the committed step in lipid A biosynthesis.</text>
</comment>
<dbReference type="InterPro" id="IPR015870">
    <property type="entry name" value="UDP-acyl_N-AcGlcN_deAcase_N"/>
</dbReference>
<evidence type="ECO:0000313" key="13">
    <source>
        <dbReference type="Proteomes" id="UP000315440"/>
    </source>
</evidence>
<keyword evidence="6" id="KW-0441">Lipid A biosynthesis</keyword>
<comment type="cofactor">
    <cofactor evidence="1">
        <name>Zn(2+)</name>
        <dbReference type="ChEBI" id="CHEBI:29105"/>
    </cofactor>
</comment>
<evidence type="ECO:0000256" key="9">
    <source>
        <dbReference type="ARBA" id="ARBA00022833"/>
    </source>
</evidence>
<protein>
    <recommendedName>
        <fullName evidence="4">UDP-3-O-acyl-N-acetylglucosamine deacetylase</fullName>
        <ecNumber evidence="4">3.5.1.108</ecNumber>
    </recommendedName>
</protein>
<dbReference type="Proteomes" id="UP000315440">
    <property type="component" value="Unassembled WGS sequence"/>
</dbReference>
<evidence type="ECO:0000256" key="4">
    <source>
        <dbReference type="ARBA" id="ARBA00012745"/>
    </source>
</evidence>
<comment type="catalytic activity">
    <reaction evidence="11">
        <text>a UDP-3-O-[(3R)-3-hydroxyacyl]-N-acetyl-alpha-D-glucosamine + H2O = a UDP-3-O-[(3R)-3-hydroxyacyl]-alpha-D-glucosamine + acetate</text>
        <dbReference type="Rhea" id="RHEA:67816"/>
        <dbReference type="ChEBI" id="CHEBI:15377"/>
        <dbReference type="ChEBI" id="CHEBI:30089"/>
        <dbReference type="ChEBI" id="CHEBI:137740"/>
        <dbReference type="ChEBI" id="CHEBI:173225"/>
        <dbReference type="EC" id="3.5.1.108"/>
    </reaction>
</comment>
<dbReference type="GO" id="GO:0046872">
    <property type="term" value="F:metal ion binding"/>
    <property type="evidence" value="ECO:0007669"/>
    <property type="project" value="UniProtKB-KW"/>
</dbReference>
<evidence type="ECO:0000256" key="2">
    <source>
        <dbReference type="ARBA" id="ARBA00002923"/>
    </source>
</evidence>
<evidence type="ECO:0000256" key="10">
    <source>
        <dbReference type="ARBA" id="ARBA00023098"/>
    </source>
</evidence>
<evidence type="ECO:0000313" key="12">
    <source>
        <dbReference type="EMBL" id="TWT90631.1"/>
    </source>
</evidence>
<dbReference type="InterPro" id="IPR020568">
    <property type="entry name" value="Ribosomal_Su5_D2-typ_SF"/>
</dbReference>
<dbReference type="GO" id="GO:0016020">
    <property type="term" value="C:membrane"/>
    <property type="evidence" value="ECO:0007669"/>
    <property type="project" value="GOC"/>
</dbReference>
<keyword evidence="8 12" id="KW-0378">Hydrolase</keyword>
<evidence type="ECO:0000256" key="8">
    <source>
        <dbReference type="ARBA" id="ARBA00022801"/>
    </source>
</evidence>
<organism evidence="12 13">
    <name type="scientific">Pseudobythopirellula maris</name>
    <dbReference type="NCBI Taxonomy" id="2527991"/>
    <lineage>
        <taxon>Bacteria</taxon>
        <taxon>Pseudomonadati</taxon>
        <taxon>Planctomycetota</taxon>
        <taxon>Planctomycetia</taxon>
        <taxon>Pirellulales</taxon>
        <taxon>Lacipirellulaceae</taxon>
        <taxon>Pseudobythopirellula</taxon>
    </lineage>
</organism>
<gene>
    <name evidence="12" type="primary">lpxC</name>
    <name evidence="12" type="ORF">Mal64_10250</name>
</gene>
<dbReference type="GO" id="GO:0103117">
    <property type="term" value="F:UDP-3-O-acyl-N-acetylglucosamine deacetylase activity"/>
    <property type="evidence" value="ECO:0007669"/>
    <property type="project" value="UniProtKB-EC"/>
</dbReference>
<comment type="pathway">
    <text evidence="3">Glycolipid biosynthesis; lipid IV(A) biosynthesis; lipid IV(A) from (3R)-3-hydroxytetradecanoyl-[acyl-carrier-protein] and UDP-N-acetyl-alpha-D-glucosamine: step 2/6.</text>
</comment>
<keyword evidence="7" id="KW-0479">Metal-binding</keyword>
<dbReference type="RefSeq" id="WP_146397670.1">
    <property type="nucleotide sequence ID" value="NZ_SJPQ01000001.1"/>
</dbReference>
<evidence type="ECO:0000256" key="7">
    <source>
        <dbReference type="ARBA" id="ARBA00022723"/>
    </source>
</evidence>
<proteinExistence type="predicted"/>
<dbReference type="Gene3D" id="3.30.1700.10">
    <property type="entry name" value="lpxc deacetylase, domain 2"/>
    <property type="match status" value="1"/>
</dbReference>
<dbReference type="UniPathway" id="UPA00359">
    <property type="reaction ID" value="UER00478"/>
</dbReference>
<dbReference type="EC" id="3.5.1.108" evidence="4"/>
<name>A0A5C5ZUR9_9BACT</name>
<keyword evidence="5" id="KW-0444">Lipid biosynthesis</keyword>
<dbReference type="EMBL" id="SJPQ01000001">
    <property type="protein sequence ID" value="TWT90631.1"/>
    <property type="molecule type" value="Genomic_DNA"/>
</dbReference>
<sequence>MTPPRLQNTIGSAASASGRGYWSGAECRVEFRPAPPNHGVVFVRDDLPGAPRIAVRPESRRPMARRTVLAERGPEGGAEVAMVEHVLAALSGQQIDNCEVGVTAAEMPGCDGSAAPFVLALAAAGLQVQAAVADTLVVRRPIRCGDDHVWIEARPPIGSGLSIEYRLDYGAGSAIARQWRVEEITPQAFQSEIAPARTFLLSEEADAMVEQGVGAHVTPQDLLIFGAEGPIENTLRYEDECVRHKILDVVGDLALAGRPIAGHIVACCSGHRLNGDLVETLLASHQDTQSDRMSA</sequence>
<evidence type="ECO:0000256" key="3">
    <source>
        <dbReference type="ARBA" id="ARBA00005002"/>
    </source>
</evidence>
<evidence type="ECO:0000256" key="11">
    <source>
        <dbReference type="ARBA" id="ARBA00024535"/>
    </source>
</evidence>
<reference evidence="12 13" key="1">
    <citation type="submission" date="2019-02" db="EMBL/GenBank/DDBJ databases">
        <title>Deep-cultivation of Planctomycetes and their phenomic and genomic characterization uncovers novel biology.</title>
        <authorList>
            <person name="Wiegand S."/>
            <person name="Jogler M."/>
            <person name="Boedeker C."/>
            <person name="Pinto D."/>
            <person name="Vollmers J."/>
            <person name="Rivas-Marin E."/>
            <person name="Kohn T."/>
            <person name="Peeters S.H."/>
            <person name="Heuer A."/>
            <person name="Rast P."/>
            <person name="Oberbeckmann S."/>
            <person name="Bunk B."/>
            <person name="Jeske O."/>
            <person name="Meyerdierks A."/>
            <person name="Storesund J.E."/>
            <person name="Kallscheuer N."/>
            <person name="Luecker S."/>
            <person name="Lage O.M."/>
            <person name="Pohl T."/>
            <person name="Merkel B.J."/>
            <person name="Hornburger P."/>
            <person name="Mueller R.-W."/>
            <person name="Bruemmer F."/>
            <person name="Labrenz M."/>
            <person name="Spormann A.M."/>
            <person name="Op Den Camp H."/>
            <person name="Overmann J."/>
            <person name="Amann R."/>
            <person name="Jetten M.S.M."/>
            <person name="Mascher T."/>
            <person name="Medema M.H."/>
            <person name="Devos D.P."/>
            <person name="Kaster A.-K."/>
            <person name="Ovreas L."/>
            <person name="Rohde M."/>
            <person name="Galperin M.Y."/>
            <person name="Jogler C."/>
        </authorList>
    </citation>
    <scope>NUCLEOTIDE SEQUENCE [LARGE SCALE GENOMIC DNA]</scope>
    <source>
        <strain evidence="12 13">Mal64</strain>
    </source>
</reference>
<dbReference type="SUPFAM" id="SSF54211">
    <property type="entry name" value="Ribosomal protein S5 domain 2-like"/>
    <property type="match status" value="2"/>
</dbReference>
<dbReference type="PANTHER" id="PTHR33694:SF1">
    <property type="entry name" value="UDP-3-O-ACYL-N-ACETYLGLUCOSAMINE DEACETYLASE 1, MITOCHONDRIAL-RELATED"/>
    <property type="match status" value="1"/>
</dbReference>
<evidence type="ECO:0000256" key="6">
    <source>
        <dbReference type="ARBA" id="ARBA00022556"/>
    </source>
</evidence>
<dbReference type="OrthoDB" id="9772788at2"/>
<evidence type="ECO:0000256" key="1">
    <source>
        <dbReference type="ARBA" id="ARBA00001947"/>
    </source>
</evidence>
<dbReference type="AlphaFoldDB" id="A0A5C5ZUR9"/>
<dbReference type="InterPro" id="IPR004463">
    <property type="entry name" value="UDP-acyl_GlcNac_deAcase"/>
</dbReference>
<dbReference type="GO" id="GO:0009245">
    <property type="term" value="P:lipid A biosynthetic process"/>
    <property type="evidence" value="ECO:0007669"/>
    <property type="project" value="UniProtKB-KW"/>
</dbReference>
<dbReference type="InterPro" id="IPR011334">
    <property type="entry name" value="UDP-acyl_GlcNac_deAcase_C"/>
</dbReference>
<dbReference type="Pfam" id="PF03331">
    <property type="entry name" value="LpxC"/>
    <property type="match status" value="1"/>
</dbReference>
<dbReference type="PANTHER" id="PTHR33694">
    <property type="entry name" value="UDP-3-O-ACYL-N-ACETYLGLUCOSAMINE DEACETYLASE 1, MITOCHONDRIAL-RELATED"/>
    <property type="match status" value="1"/>
</dbReference>
<keyword evidence="10" id="KW-0443">Lipid metabolism</keyword>
<dbReference type="Gene3D" id="3.30.230.20">
    <property type="entry name" value="lpxc deacetylase, domain 1"/>
    <property type="match status" value="1"/>
</dbReference>
<evidence type="ECO:0000256" key="5">
    <source>
        <dbReference type="ARBA" id="ARBA00022516"/>
    </source>
</evidence>
<accession>A0A5C5ZUR9</accession>
<keyword evidence="9" id="KW-0862">Zinc</keyword>
<keyword evidence="13" id="KW-1185">Reference proteome</keyword>
<comment type="caution">
    <text evidence="12">The sequence shown here is derived from an EMBL/GenBank/DDBJ whole genome shotgun (WGS) entry which is preliminary data.</text>
</comment>